<dbReference type="GO" id="GO:0016787">
    <property type="term" value="F:hydrolase activity"/>
    <property type="evidence" value="ECO:0007669"/>
    <property type="project" value="UniProtKB-KW"/>
</dbReference>
<evidence type="ECO:0000259" key="6">
    <source>
        <dbReference type="PROSITE" id="PS51192"/>
    </source>
</evidence>
<dbReference type="Gene3D" id="3.40.50.300">
    <property type="entry name" value="P-loop containing nucleotide triphosphate hydrolases"/>
    <property type="match status" value="2"/>
</dbReference>
<keyword evidence="4" id="KW-0067">ATP-binding</keyword>
<dbReference type="GO" id="GO:0005829">
    <property type="term" value="C:cytosol"/>
    <property type="evidence" value="ECO:0007669"/>
    <property type="project" value="TreeGrafter"/>
</dbReference>
<evidence type="ECO:0000313" key="8">
    <source>
        <dbReference type="EMBL" id="CBY15755.1"/>
    </source>
</evidence>
<feature type="domain" description="Helicase ATP-binding" evidence="6">
    <location>
        <begin position="55"/>
        <end position="224"/>
    </location>
</feature>
<dbReference type="InterPro" id="IPR027417">
    <property type="entry name" value="P-loop_NTPase"/>
</dbReference>
<keyword evidence="1" id="KW-0547">Nucleotide-binding</keyword>
<evidence type="ECO:0000259" key="7">
    <source>
        <dbReference type="PROSITE" id="PS51194"/>
    </source>
</evidence>
<protein>
    <submittedName>
        <fullName evidence="8">Uncharacterized protein</fullName>
    </submittedName>
</protein>
<evidence type="ECO:0000256" key="3">
    <source>
        <dbReference type="ARBA" id="ARBA00022806"/>
    </source>
</evidence>
<dbReference type="PROSITE" id="PS51192">
    <property type="entry name" value="HELICASE_ATP_BIND_1"/>
    <property type="match status" value="1"/>
</dbReference>
<feature type="compositionally biased region" description="Basic and acidic residues" evidence="5">
    <location>
        <begin position="551"/>
        <end position="571"/>
    </location>
</feature>
<evidence type="ECO:0000256" key="5">
    <source>
        <dbReference type="SAM" id="MobiDB-lite"/>
    </source>
</evidence>
<dbReference type="PANTHER" id="PTHR47959">
    <property type="entry name" value="ATP-DEPENDENT RNA HELICASE RHLE-RELATED"/>
    <property type="match status" value="1"/>
</dbReference>
<dbReference type="InParanoid" id="E4Y1L1"/>
<proteinExistence type="predicted"/>
<dbReference type="Pfam" id="PF00270">
    <property type="entry name" value="DEAD"/>
    <property type="match status" value="1"/>
</dbReference>
<dbReference type="SMART" id="SM00490">
    <property type="entry name" value="HELICc"/>
    <property type="match status" value="1"/>
</dbReference>
<dbReference type="GO" id="GO:0005524">
    <property type="term" value="F:ATP binding"/>
    <property type="evidence" value="ECO:0007669"/>
    <property type="project" value="UniProtKB-KW"/>
</dbReference>
<dbReference type="AlphaFoldDB" id="E4Y1L1"/>
<feature type="region of interest" description="Disordered" evidence="5">
    <location>
        <begin position="551"/>
        <end position="596"/>
    </location>
</feature>
<dbReference type="Pfam" id="PF00271">
    <property type="entry name" value="Helicase_C"/>
    <property type="match status" value="1"/>
</dbReference>
<evidence type="ECO:0000256" key="4">
    <source>
        <dbReference type="ARBA" id="ARBA00022840"/>
    </source>
</evidence>
<gene>
    <name evidence="8" type="ORF">GSOID_T00014069001</name>
</gene>
<dbReference type="EMBL" id="FN653649">
    <property type="protein sequence ID" value="CBY15755.1"/>
    <property type="molecule type" value="Genomic_DNA"/>
</dbReference>
<dbReference type="InterPro" id="IPR001650">
    <property type="entry name" value="Helicase_C-like"/>
</dbReference>
<evidence type="ECO:0000256" key="2">
    <source>
        <dbReference type="ARBA" id="ARBA00022801"/>
    </source>
</evidence>
<dbReference type="SUPFAM" id="SSF52540">
    <property type="entry name" value="P-loop containing nucleoside triphosphate hydrolases"/>
    <property type="match status" value="1"/>
</dbReference>
<name>E4Y1L1_OIKDI</name>
<evidence type="ECO:0000313" key="9">
    <source>
        <dbReference type="Proteomes" id="UP000001307"/>
    </source>
</evidence>
<dbReference type="InterPro" id="IPR011545">
    <property type="entry name" value="DEAD/DEAH_box_helicase_dom"/>
</dbReference>
<dbReference type="InterPro" id="IPR044742">
    <property type="entry name" value="DEAD/DEAH_RhlB"/>
</dbReference>
<feature type="domain" description="Helicase C-terminal" evidence="7">
    <location>
        <begin position="251"/>
        <end position="402"/>
    </location>
</feature>
<dbReference type="GO" id="GO:0003676">
    <property type="term" value="F:nucleic acid binding"/>
    <property type="evidence" value="ECO:0007669"/>
    <property type="project" value="InterPro"/>
</dbReference>
<reference evidence="8" key="1">
    <citation type="journal article" date="2010" name="Science">
        <title>Plasticity of animal genome architecture unmasked by rapid evolution of a pelagic tunicate.</title>
        <authorList>
            <person name="Denoeud F."/>
            <person name="Henriet S."/>
            <person name="Mungpakdee S."/>
            <person name="Aury J.M."/>
            <person name="Da Silva C."/>
            <person name="Brinkmann H."/>
            <person name="Mikhaleva J."/>
            <person name="Olsen L.C."/>
            <person name="Jubin C."/>
            <person name="Canestro C."/>
            <person name="Bouquet J.M."/>
            <person name="Danks G."/>
            <person name="Poulain J."/>
            <person name="Campsteijn C."/>
            <person name="Adamski M."/>
            <person name="Cross I."/>
            <person name="Yadetie F."/>
            <person name="Muffato M."/>
            <person name="Louis A."/>
            <person name="Butcher S."/>
            <person name="Tsagkogeorga G."/>
            <person name="Konrad A."/>
            <person name="Singh S."/>
            <person name="Jensen M.F."/>
            <person name="Cong E.H."/>
            <person name="Eikeseth-Otteraa H."/>
            <person name="Noel B."/>
            <person name="Anthouard V."/>
            <person name="Porcel B.M."/>
            <person name="Kachouri-Lafond R."/>
            <person name="Nishino A."/>
            <person name="Ugolini M."/>
            <person name="Chourrout P."/>
            <person name="Nishida H."/>
            <person name="Aasland R."/>
            <person name="Huzurbazar S."/>
            <person name="Westhof E."/>
            <person name="Delsuc F."/>
            <person name="Lehrach H."/>
            <person name="Reinhardt R."/>
            <person name="Weissenbach J."/>
            <person name="Roy S.W."/>
            <person name="Artiguenave F."/>
            <person name="Postlethwait J.H."/>
            <person name="Manak J.R."/>
            <person name="Thompson E.M."/>
            <person name="Jaillon O."/>
            <person name="Du Pasquier L."/>
            <person name="Boudinot P."/>
            <person name="Liberles D.A."/>
            <person name="Volff J.N."/>
            <person name="Philippe H."/>
            <person name="Lenhard B."/>
            <person name="Roest Crollius H."/>
            <person name="Wincker P."/>
            <person name="Chourrout D."/>
        </authorList>
    </citation>
    <scope>NUCLEOTIDE SEQUENCE [LARGE SCALE GENOMIC DNA]</scope>
</reference>
<dbReference type="GO" id="GO:0003724">
    <property type="term" value="F:RNA helicase activity"/>
    <property type="evidence" value="ECO:0007669"/>
    <property type="project" value="TreeGrafter"/>
</dbReference>
<dbReference type="CDD" id="cd18787">
    <property type="entry name" value="SF2_C_DEAD"/>
    <property type="match status" value="1"/>
</dbReference>
<keyword evidence="2" id="KW-0378">Hydrolase</keyword>
<keyword evidence="9" id="KW-1185">Reference proteome</keyword>
<evidence type="ECO:0000256" key="1">
    <source>
        <dbReference type="ARBA" id="ARBA00022741"/>
    </source>
</evidence>
<dbReference type="SMART" id="SM00487">
    <property type="entry name" value="DEXDc"/>
    <property type="match status" value="1"/>
</dbReference>
<accession>E4Y1L1</accession>
<dbReference type="InterPro" id="IPR014001">
    <property type="entry name" value="Helicase_ATP-bd"/>
</dbReference>
<dbReference type="OrthoDB" id="434041at2759"/>
<sequence length="611" mass="68827">MSSYGKGQNAIGHLRSGDVHGSNLSFEKLYLQDWLQIALTKNNYKWQSKLQEASLPSVLTGKDVVIQSKSGTGKTLVFCIAILEKINFESNRIQAVVLTPTREIALQIHATLCSLLNSKSQVLLAIGGDSVIAQKRQLHHKKPQIVVGTPGRTLDLASRGSLGISSTEILVLDEADQLLSVKDFIKGLINGMLIEKLQTICTSATFPNDLPRMLAQLKCHEPIMIRSKNVSLQKVYNSILYRPEVEKKRDILLQLIESVKFQQCFVFASSHSFAQSASLYLNAKGWANTMLSGSLDQRDRTQAWEQLVDKETTILVATDLACRGLDSHHADLIIHMDPSKDNASMSHRVGRSGRFGGHGESIQVAVNDEDLEKYKNFSKFMNYEEIIHKDQEKLVNTINKRLESENIIREQEKEHFKEEEIVETTTIEVQEAPEIPAFVHTGSSADLIVSGRKEEISEREGEKYVPTIEESKPHDDSLGESLSSPKPGPIRKPTRTSKKLDFEKTAQKQTIRIPPIWETLGVPKPRLENTAVADTEVFLDSIDKMNDEEFSEWRKTVKPRSEKQFEERQDEISSESESEYSSSSPSEDEDQEIPGMVEYVQNLTILRNFSF</sequence>
<organism evidence="8">
    <name type="scientific">Oikopleura dioica</name>
    <name type="common">Tunicate</name>
    <dbReference type="NCBI Taxonomy" id="34765"/>
    <lineage>
        <taxon>Eukaryota</taxon>
        <taxon>Metazoa</taxon>
        <taxon>Chordata</taxon>
        <taxon>Tunicata</taxon>
        <taxon>Appendicularia</taxon>
        <taxon>Copelata</taxon>
        <taxon>Oikopleuridae</taxon>
        <taxon>Oikopleura</taxon>
    </lineage>
</organism>
<dbReference type="Proteomes" id="UP000001307">
    <property type="component" value="Unassembled WGS sequence"/>
</dbReference>
<dbReference type="PROSITE" id="PS51194">
    <property type="entry name" value="HELICASE_CTER"/>
    <property type="match status" value="1"/>
</dbReference>
<feature type="region of interest" description="Disordered" evidence="5">
    <location>
        <begin position="452"/>
        <end position="507"/>
    </location>
</feature>
<dbReference type="InterPro" id="IPR050079">
    <property type="entry name" value="DEAD_box_RNA_helicase"/>
</dbReference>
<dbReference type="CDD" id="cd00268">
    <property type="entry name" value="DEADc"/>
    <property type="match status" value="1"/>
</dbReference>
<dbReference type="PANTHER" id="PTHR47959:SF1">
    <property type="entry name" value="ATP-DEPENDENT RNA HELICASE DBPA"/>
    <property type="match status" value="1"/>
</dbReference>
<feature type="compositionally biased region" description="Basic and acidic residues" evidence="5">
    <location>
        <begin position="452"/>
        <end position="477"/>
    </location>
</feature>
<keyword evidence="3" id="KW-0347">Helicase</keyword>